<evidence type="ECO:0000313" key="2">
    <source>
        <dbReference type="EMBL" id="RXR08487.1"/>
    </source>
</evidence>
<dbReference type="CDD" id="cd06121">
    <property type="entry name" value="cupin_YML079wp"/>
    <property type="match status" value="1"/>
</dbReference>
<name>A0A4Q1JZ92_9GAMM</name>
<gene>
    <name evidence="2" type="ORF">EPA99_01280</name>
</gene>
<dbReference type="RefSeq" id="WP_129469379.1">
    <property type="nucleotide sequence ID" value="NZ_SAWZ01000001.1"/>
</dbReference>
<accession>A0A4Q1JZ92</accession>
<keyword evidence="3" id="KW-1185">Reference proteome</keyword>
<organism evidence="2 3">
    <name type="scientific">Pseudoxanthomonas composti</name>
    <dbReference type="NCBI Taxonomy" id="2137479"/>
    <lineage>
        <taxon>Bacteria</taxon>
        <taxon>Pseudomonadati</taxon>
        <taxon>Pseudomonadota</taxon>
        <taxon>Gammaproteobacteria</taxon>
        <taxon>Lysobacterales</taxon>
        <taxon>Lysobacteraceae</taxon>
        <taxon>Pseudoxanthomonas</taxon>
    </lineage>
</organism>
<evidence type="ECO:0000313" key="3">
    <source>
        <dbReference type="Proteomes" id="UP000289784"/>
    </source>
</evidence>
<dbReference type="Pfam" id="PF06172">
    <property type="entry name" value="Cupin_5"/>
    <property type="match status" value="1"/>
</dbReference>
<reference evidence="2 3" key="1">
    <citation type="submission" date="2019-01" db="EMBL/GenBank/DDBJ databases">
        <title>Pseudoxanthomonas composti sp. nov., isolated from compost.</title>
        <authorList>
            <person name="Yang G."/>
        </authorList>
    </citation>
    <scope>NUCLEOTIDE SEQUENCE [LARGE SCALE GENOMIC DNA]</scope>
    <source>
        <strain evidence="2 3">GSS15</strain>
    </source>
</reference>
<dbReference type="SUPFAM" id="SSF51182">
    <property type="entry name" value="RmlC-like cupins"/>
    <property type="match status" value="1"/>
</dbReference>
<dbReference type="OrthoDB" id="9798288at2"/>
<comment type="caution">
    <text evidence="2">The sequence shown here is derived from an EMBL/GenBank/DDBJ whole genome shotgun (WGS) entry which is preliminary data.</text>
</comment>
<protein>
    <submittedName>
        <fullName evidence="2">Cupin domain-containing protein</fullName>
    </submittedName>
</protein>
<dbReference type="InterPro" id="IPR011051">
    <property type="entry name" value="RmlC_Cupin_sf"/>
</dbReference>
<dbReference type="PANTHER" id="PTHR33387:SF3">
    <property type="entry name" value="DUF985 DOMAIN-CONTAINING PROTEIN"/>
    <property type="match status" value="1"/>
</dbReference>
<feature type="domain" description="DUF985" evidence="1">
    <location>
        <begin position="15"/>
        <end position="145"/>
    </location>
</feature>
<dbReference type="Gene3D" id="2.60.120.10">
    <property type="entry name" value="Jelly Rolls"/>
    <property type="match status" value="1"/>
</dbReference>
<evidence type="ECO:0000259" key="1">
    <source>
        <dbReference type="Pfam" id="PF06172"/>
    </source>
</evidence>
<dbReference type="InterPro" id="IPR009327">
    <property type="entry name" value="Cupin_DUF985"/>
</dbReference>
<sequence>MNGLDEGEPQNAASELIAQLALAPHPEGGHYRRTYVSQAEVCRDGQSRPALTAIAFLLAQGERSAWHRVDAEEAWHWQQGAPLELRIFDPVTGHLQRLQLDAASHGGPAMAVVPSGCWQAARTLGAFTLVACTVSPGFVWEGFALLEPGSGIARAISAAGGDLD</sequence>
<dbReference type="Proteomes" id="UP000289784">
    <property type="component" value="Unassembled WGS sequence"/>
</dbReference>
<dbReference type="AlphaFoldDB" id="A0A4Q1JZ92"/>
<dbReference type="EMBL" id="SAWZ01000001">
    <property type="protein sequence ID" value="RXR08487.1"/>
    <property type="molecule type" value="Genomic_DNA"/>
</dbReference>
<dbReference type="InterPro" id="IPR014710">
    <property type="entry name" value="RmlC-like_jellyroll"/>
</dbReference>
<proteinExistence type="predicted"/>
<dbReference type="InterPro" id="IPR039935">
    <property type="entry name" value="YML079W-like"/>
</dbReference>
<dbReference type="PANTHER" id="PTHR33387">
    <property type="entry name" value="RMLC-LIKE JELLY ROLL FOLD PROTEIN"/>
    <property type="match status" value="1"/>
</dbReference>